<dbReference type="Gene3D" id="3.40.50.720">
    <property type="entry name" value="NAD(P)-binding Rossmann-like Domain"/>
    <property type="match status" value="1"/>
</dbReference>
<dbReference type="PANTHER" id="PTHR11092:SF0">
    <property type="entry name" value="EPIMERASE FAMILY PROTEIN SDR39U1"/>
    <property type="match status" value="1"/>
</dbReference>
<protein>
    <submittedName>
        <fullName evidence="4">Epimerase family protein SA0724</fullName>
    </submittedName>
</protein>
<dbReference type="Pfam" id="PF01370">
    <property type="entry name" value="Epimerase"/>
    <property type="match status" value="1"/>
</dbReference>
<name>A0ABP9UP84_9BACT</name>
<dbReference type="InterPro" id="IPR001509">
    <property type="entry name" value="Epimerase_deHydtase"/>
</dbReference>
<evidence type="ECO:0000313" key="5">
    <source>
        <dbReference type="Proteomes" id="UP001476282"/>
    </source>
</evidence>
<feature type="domain" description="DUF1731" evidence="3">
    <location>
        <begin position="258"/>
        <end position="305"/>
    </location>
</feature>
<dbReference type="InterPro" id="IPR013549">
    <property type="entry name" value="DUF1731"/>
</dbReference>
<keyword evidence="5" id="KW-1185">Reference proteome</keyword>
<reference evidence="4 5" key="1">
    <citation type="submission" date="2024-02" db="EMBL/GenBank/DDBJ databases">
        <title>Haloferula sargassicola NBRC 104335.</title>
        <authorList>
            <person name="Ichikawa N."/>
            <person name="Katano-Makiyama Y."/>
            <person name="Hidaka K."/>
        </authorList>
    </citation>
    <scope>NUCLEOTIDE SEQUENCE [LARGE SCALE GENOMIC DNA]</scope>
    <source>
        <strain evidence="4 5">NBRC 104335</strain>
    </source>
</reference>
<dbReference type="InterPro" id="IPR036291">
    <property type="entry name" value="NAD(P)-bd_dom_sf"/>
</dbReference>
<dbReference type="SUPFAM" id="SSF51735">
    <property type="entry name" value="NAD(P)-binding Rossmann-fold domains"/>
    <property type="match status" value="1"/>
</dbReference>
<dbReference type="InterPro" id="IPR010099">
    <property type="entry name" value="SDR39U1"/>
</dbReference>
<dbReference type="PANTHER" id="PTHR11092">
    <property type="entry name" value="SUGAR NUCLEOTIDE EPIMERASE RELATED"/>
    <property type="match status" value="1"/>
</dbReference>
<comment type="similarity">
    <text evidence="1">Belongs to the NAD(P)-dependent epimerase/dehydratase family. SDR39U1 subfamily.</text>
</comment>
<dbReference type="EMBL" id="BAABRI010000014">
    <property type="protein sequence ID" value="GAA5483375.1"/>
    <property type="molecule type" value="Genomic_DNA"/>
</dbReference>
<dbReference type="Pfam" id="PF08338">
    <property type="entry name" value="DUF1731"/>
    <property type="match status" value="1"/>
</dbReference>
<comment type="caution">
    <text evidence="4">The sequence shown here is derived from an EMBL/GenBank/DDBJ whole genome shotgun (WGS) entry which is preliminary data.</text>
</comment>
<sequence length="337" mass="37328">MNTGNVVIFGANGFLGRYLTRHYLDQGREVAAVARHGEGIDRRAMFLPWDGRTPGPWSLALEGAALVVNLAGRSVDCRYDESNRREILASRVDSTRAIGEAIAACKVPPRVWMNSSTATWYRDARDRPQDEWSGEPGEGFSVEVARAWEESFFSAKVPGAVRKVALRTGMVLADEPGTVLEVLRRLAKSGLGGRMGPGRQRVAWIHMEDFIGAMEHLEQDMLADGVFNLTAPRVPTNAELMRTLRETVAMPVGLPAARWMLEIGACLMRTETELVLKSRWVVPARLEAEGFGFRWPELGPAVADLLERPGVEGFFGRPVKRSVGHRAWVSPRRVEPA</sequence>
<evidence type="ECO:0000259" key="2">
    <source>
        <dbReference type="Pfam" id="PF01370"/>
    </source>
</evidence>
<dbReference type="NCBIfam" id="TIGR01777">
    <property type="entry name" value="yfcH"/>
    <property type="match status" value="1"/>
</dbReference>
<feature type="domain" description="NAD-dependent epimerase/dehydratase" evidence="2">
    <location>
        <begin position="6"/>
        <end position="220"/>
    </location>
</feature>
<evidence type="ECO:0000313" key="4">
    <source>
        <dbReference type="EMBL" id="GAA5483375.1"/>
    </source>
</evidence>
<organism evidence="4 5">
    <name type="scientific">Haloferula sargassicola</name>
    <dbReference type="NCBI Taxonomy" id="490096"/>
    <lineage>
        <taxon>Bacteria</taxon>
        <taxon>Pseudomonadati</taxon>
        <taxon>Verrucomicrobiota</taxon>
        <taxon>Verrucomicrobiia</taxon>
        <taxon>Verrucomicrobiales</taxon>
        <taxon>Verrucomicrobiaceae</taxon>
        <taxon>Haloferula</taxon>
    </lineage>
</organism>
<evidence type="ECO:0000259" key="3">
    <source>
        <dbReference type="Pfam" id="PF08338"/>
    </source>
</evidence>
<gene>
    <name evidence="4" type="ORF">Hsar01_02606</name>
</gene>
<evidence type="ECO:0000256" key="1">
    <source>
        <dbReference type="ARBA" id="ARBA00009353"/>
    </source>
</evidence>
<proteinExistence type="inferred from homology"/>
<dbReference type="Proteomes" id="UP001476282">
    <property type="component" value="Unassembled WGS sequence"/>
</dbReference>
<accession>A0ABP9UP84</accession>